<dbReference type="PANTHER" id="PTHR10683:SF31">
    <property type="entry name" value="TRANSALDOLASE"/>
    <property type="match status" value="1"/>
</dbReference>
<keyword evidence="8 10" id="KW-0570">Pentose shunt</keyword>
<dbReference type="EMBL" id="BNJJ01000003">
    <property type="protein sequence ID" value="GHO83218.1"/>
    <property type="molecule type" value="Genomic_DNA"/>
</dbReference>
<organism evidence="11 12">
    <name type="scientific">Dictyobacter formicarum</name>
    <dbReference type="NCBI Taxonomy" id="2778368"/>
    <lineage>
        <taxon>Bacteria</taxon>
        <taxon>Bacillati</taxon>
        <taxon>Chloroflexota</taxon>
        <taxon>Ktedonobacteria</taxon>
        <taxon>Ktedonobacterales</taxon>
        <taxon>Dictyobacteraceae</taxon>
        <taxon>Dictyobacter</taxon>
    </lineage>
</organism>
<evidence type="ECO:0000256" key="10">
    <source>
        <dbReference type="HAMAP-Rule" id="MF_00493"/>
    </source>
</evidence>
<evidence type="ECO:0000256" key="8">
    <source>
        <dbReference type="ARBA" id="ARBA00023126"/>
    </source>
</evidence>
<evidence type="ECO:0000313" key="11">
    <source>
        <dbReference type="EMBL" id="GHO83218.1"/>
    </source>
</evidence>
<proteinExistence type="inferred from homology"/>
<dbReference type="PANTHER" id="PTHR10683">
    <property type="entry name" value="TRANSALDOLASE"/>
    <property type="match status" value="1"/>
</dbReference>
<dbReference type="HAMAP" id="MF_00493">
    <property type="entry name" value="Transaldolase_2"/>
    <property type="match status" value="1"/>
</dbReference>
<sequence>MSNSLRQLEALGQSVWLDDIDRAQLYSGLFEQLINEDGLSGATGNPTIFEHAIDHGTAYNEQMRQLIAQGKDAPAIYETLAMTDVRQVADLLRPTYERTAGQDGFVSIEVSPYLAHDTKGTLAEVRRFWQTIDRPNLMVKIPATPAGIPAIHRALASGININITLIFSIENYLQVAGAYLGALEERLDDGRDISRIASVASFFVSRVDVLVDALLEDRIKAAGTGAKPQLKDLEGKTAIANARLAYQEFKRLFGGPRFAALQLEGARVQRPLWASTSAKNPAYRDVLYVEELIGPDTVNTMPLTTLEGFREHGNARLSIEDQLPQAKTQLAALAQIGISYDQVTRQLQEEGVQKFIDSFQKLFGCIENKRKGLQS</sequence>
<evidence type="ECO:0000313" key="12">
    <source>
        <dbReference type="Proteomes" id="UP000635565"/>
    </source>
</evidence>
<dbReference type="Gene3D" id="3.20.20.70">
    <property type="entry name" value="Aldolase class I"/>
    <property type="match status" value="1"/>
</dbReference>
<keyword evidence="6 10" id="KW-0963">Cytoplasm</keyword>
<feature type="active site" description="Schiff-base intermediate with substrate" evidence="10">
    <location>
        <position position="140"/>
    </location>
</feature>
<dbReference type="Pfam" id="PF00923">
    <property type="entry name" value="TAL_FSA"/>
    <property type="match status" value="1"/>
</dbReference>
<keyword evidence="7 10" id="KW-0808">Transferase</keyword>
<dbReference type="NCBIfam" id="NF002881">
    <property type="entry name" value="PRK03343.1"/>
    <property type="match status" value="1"/>
</dbReference>
<dbReference type="SUPFAM" id="SSF51569">
    <property type="entry name" value="Aldolase"/>
    <property type="match status" value="1"/>
</dbReference>
<comment type="similarity">
    <text evidence="4 10">Belongs to the transaldolase family. Type 2 subfamily.</text>
</comment>
<keyword evidence="9 10" id="KW-0704">Schiff base</keyword>
<dbReference type="InterPro" id="IPR004732">
    <property type="entry name" value="Transaldolase_2"/>
</dbReference>
<comment type="function">
    <text evidence="1 10">Transaldolase is important for the balance of metabolites in the pentose-phosphate pathway.</text>
</comment>
<dbReference type="PIRSF" id="PIRSF036915">
    <property type="entry name" value="Trnald_Bac_Plnt"/>
    <property type="match status" value="1"/>
</dbReference>
<evidence type="ECO:0000256" key="5">
    <source>
        <dbReference type="ARBA" id="ARBA00013151"/>
    </source>
</evidence>
<comment type="pathway">
    <text evidence="3 10">Carbohydrate degradation; pentose phosphate pathway; D-glyceraldehyde 3-phosphate and beta-D-fructose 6-phosphate from D-ribose 5-phosphate and D-xylulose 5-phosphate (non-oxidative stage): step 2/3.</text>
</comment>
<comment type="subcellular location">
    <subcellularLocation>
        <location evidence="2 10">Cytoplasm</location>
    </subcellularLocation>
</comment>
<accession>A0ABQ3VBN0</accession>
<evidence type="ECO:0000256" key="4">
    <source>
        <dbReference type="ARBA" id="ARBA00008426"/>
    </source>
</evidence>
<dbReference type="Proteomes" id="UP000635565">
    <property type="component" value="Unassembled WGS sequence"/>
</dbReference>
<dbReference type="NCBIfam" id="TIGR00876">
    <property type="entry name" value="tal_mycobact"/>
    <property type="match status" value="1"/>
</dbReference>
<reference evidence="11 12" key="1">
    <citation type="journal article" date="2021" name="Int. J. Syst. Evol. Microbiol.">
        <title>Reticulibacter mediterranei gen. nov., sp. nov., within the new family Reticulibacteraceae fam. nov., and Ktedonospora formicarum gen. nov., sp. nov., Ktedonobacter robiniae sp. nov., Dictyobacter formicarum sp. nov. and Dictyobacter arantiisoli sp. nov., belonging to the class Ktedonobacteria.</title>
        <authorList>
            <person name="Yabe S."/>
            <person name="Zheng Y."/>
            <person name="Wang C.M."/>
            <person name="Sakai Y."/>
            <person name="Abe K."/>
            <person name="Yokota A."/>
            <person name="Donadio S."/>
            <person name="Cavaletti L."/>
            <person name="Monciardini P."/>
        </authorList>
    </citation>
    <scope>NUCLEOTIDE SEQUENCE [LARGE SCALE GENOMIC DNA]</scope>
    <source>
        <strain evidence="11 12">SOSP1-9</strain>
    </source>
</reference>
<comment type="caution">
    <text evidence="11">The sequence shown here is derived from an EMBL/GenBank/DDBJ whole genome shotgun (WGS) entry which is preliminary data.</text>
</comment>
<dbReference type="InterPro" id="IPR013785">
    <property type="entry name" value="Aldolase_TIM"/>
</dbReference>
<name>A0ABQ3VBN0_9CHLR</name>
<dbReference type="CDD" id="cd00955">
    <property type="entry name" value="Transaldolase_like"/>
    <property type="match status" value="1"/>
</dbReference>
<evidence type="ECO:0000256" key="3">
    <source>
        <dbReference type="ARBA" id="ARBA00004857"/>
    </source>
</evidence>
<evidence type="ECO:0000256" key="9">
    <source>
        <dbReference type="ARBA" id="ARBA00023270"/>
    </source>
</evidence>
<dbReference type="RefSeq" id="WP_201360900.1">
    <property type="nucleotide sequence ID" value="NZ_BNJJ01000003.1"/>
</dbReference>
<gene>
    <name evidence="10" type="primary">tal</name>
    <name evidence="11" type="ORF">KSZ_12240</name>
</gene>
<protein>
    <recommendedName>
        <fullName evidence="5 10">Transaldolase</fullName>
        <ecNumber evidence="5 10">2.2.1.2</ecNumber>
    </recommendedName>
</protein>
<evidence type="ECO:0000256" key="7">
    <source>
        <dbReference type="ARBA" id="ARBA00022679"/>
    </source>
</evidence>
<evidence type="ECO:0000256" key="1">
    <source>
        <dbReference type="ARBA" id="ARBA00003518"/>
    </source>
</evidence>
<dbReference type="EC" id="2.2.1.2" evidence="5 10"/>
<evidence type="ECO:0000256" key="2">
    <source>
        <dbReference type="ARBA" id="ARBA00004496"/>
    </source>
</evidence>
<comment type="catalytic activity">
    <reaction evidence="10">
        <text>D-sedoheptulose 7-phosphate + D-glyceraldehyde 3-phosphate = D-erythrose 4-phosphate + beta-D-fructose 6-phosphate</text>
        <dbReference type="Rhea" id="RHEA:17053"/>
        <dbReference type="ChEBI" id="CHEBI:16897"/>
        <dbReference type="ChEBI" id="CHEBI:57483"/>
        <dbReference type="ChEBI" id="CHEBI:57634"/>
        <dbReference type="ChEBI" id="CHEBI:59776"/>
        <dbReference type="EC" id="2.2.1.2"/>
    </reaction>
</comment>
<evidence type="ECO:0000256" key="6">
    <source>
        <dbReference type="ARBA" id="ARBA00022490"/>
    </source>
</evidence>
<keyword evidence="12" id="KW-1185">Reference proteome</keyword>
<dbReference type="InterPro" id="IPR001585">
    <property type="entry name" value="TAL/FSA"/>
</dbReference>